<dbReference type="CTD" id="20239642"/>
<dbReference type="OMA" id="MEIAMEN"/>
<feature type="coiled-coil region" evidence="1">
    <location>
        <begin position="86"/>
        <end position="124"/>
    </location>
</feature>
<dbReference type="RefSeq" id="XP_009058849.1">
    <property type="nucleotide sequence ID" value="XM_009060601.1"/>
</dbReference>
<keyword evidence="1" id="KW-0175">Coiled coil</keyword>
<evidence type="ECO:0000313" key="4">
    <source>
        <dbReference type="Proteomes" id="UP000030746"/>
    </source>
</evidence>
<keyword evidence="4" id="KW-1185">Reference proteome</keyword>
<dbReference type="GeneID" id="20239642"/>
<proteinExistence type="predicted"/>
<protein>
    <submittedName>
        <fullName evidence="3">Uncharacterized protein</fullName>
    </submittedName>
</protein>
<feature type="region of interest" description="Disordered" evidence="2">
    <location>
        <begin position="1"/>
        <end position="36"/>
    </location>
</feature>
<organism evidence="3 4">
    <name type="scientific">Lottia gigantea</name>
    <name type="common">Giant owl limpet</name>
    <dbReference type="NCBI Taxonomy" id="225164"/>
    <lineage>
        <taxon>Eukaryota</taxon>
        <taxon>Metazoa</taxon>
        <taxon>Spiralia</taxon>
        <taxon>Lophotrochozoa</taxon>
        <taxon>Mollusca</taxon>
        <taxon>Gastropoda</taxon>
        <taxon>Patellogastropoda</taxon>
        <taxon>Lottioidea</taxon>
        <taxon>Lottiidae</taxon>
        <taxon>Lottia</taxon>
    </lineage>
</organism>
<dbReference type="AlphaFoldDB" id="V3ZH17"/>
<dbReference type="HOGENOM" id="CLU_1191050_0_0_1"/>
<evidence type="ECO:0000256" key="2">
    <source>
        <dbReference type="SAM" id="MobiDB-lite"/>
    </source>
</evidence>
<dbReference type="EMBL" id="KB202408">
    <property type="protein sequence ID" value="ESO90528.1"/>
    <property type="molecule type" value="Genomic_DNA"/>
</dbReference>
<reference evidence="3 4" key="1">
    <citation type="journal article" date="2013" name="Nature">
        <title>Insights into bilaterian evolution from three spiralian genomes.</title>
        <authorList>
            <person name="Simakov O."/>
            <person name="Marletaz F."/>
            <person name="Cho S.J."/>
            <person name="Edsinger-Gonzales E."/>
            <person name="Havlak P."/>
            <person name="Hellsten U."/>
            <person name="Kuo D.H."/>
            <person name="Larsson T."/>
            <person name="Lv J."/>
            <person name="Arendt D."/>
            <person name="Savage R."/>
            <person name="Osoegawa K."/>
            <person name="de Jong P."/>
            <person name="Grimwood J."/>
            <person name="Chapman J.A."/>
            <person name="Shapiro H."/>
            <person name="Aerts A."/>
            <person name="Otillar R.P."/>
            <person name="Terry A.Y."/>
            <person name="Boore J.L."/>
            <person name="Grigoriev I.V."/>
            <person name="Lindberg D.R."/>
            <person name="Seaver E.C."/>
            <person name="Weisblat D.A."/>
            <person name="Putnam N.H."/>
            <person name="Rokhsar D.S."/>
        </authorList>
    </citation>
    <scope>NUCLEOTIDE SEQUENCE [LARGE SCALE GENOMIC DNA]</scope>
</reference>
<dbReference type="KEGG" id="lgi:LOTGIDRAFT_164115"/>
<evidence type="ECO:0000256" key="1">
    <source>
        <dbReference type="SAM" id="Coils"/>
    </source>
</evidence>
<sequence>MSTEKGGSKIPTKISTNNRPQKRQREGSNKSENGNLEADVQNLLETHALLSEKLNSMMTKDDMSDMIGKITESVLHQIRKGITIEFQKIEDKLEDKLEKIASQNNVLIKENEQLKKQVSDLNFKLYDCNEGVKESLRISNYNEQYSRKTNLKFLNIKCGENMCLADKIIEIIKDVSNNEFKLNKSDIIAIHPLQSKYANKPKPIILKVKNTEIKENIMKYRKSFFNSDIPVYHDVTKKNMDLIKHLKTQSYIASAWYYNCHVYAKTDGRHKVKIDLFDDFESKIKHAPSD</sequence>
<dbReference type="OrthoDB" id="7477812at2759"/>
<evidence type="ECO:0000313" key="3">
    <source>
        <dbReference type="EMBL" id="ESO90528.1"/>
    </source>
</evidence>
<name>V3ZH17_LOTGI</name>
<accession>V3ZH17</accession>
<gene>
    <name evidence="3" type="ORF">LOTGIDRAFT_164115</name>
</gene>
<dbReference type="Proteomes" id="UP000030746">
    <property type="component" value="Unassembled WGS sequence"/>
</dbReference>